<dbReference type="InterPro" id="IPR037523">
    <property type="entry name" value="VOC_core"/>
</dbReference>
<dbReference type="InterPro" id="IPR029068">
    <property type="entry name" value="Glyas_Bleomycin-R_OHBP_Dase"/>
</dbReference>
<dbReference type="InterPro" id="IPR004360">
    <property type="entry name" value="Glyas_Fos-R_dOase_dom"/>
</dbReference>
<evidence type="ECO:0000259" key="1">
    <source>
        <dbReference type="PROSITE" id="PS51819"/>
    </source>
</evidence>
<organism evidence="2 3">
    <name type="scientific">Piscinibacterium candidicorallinum</name>
    <dbReference type="NCBI Taxonomy" id="1793872"/>
    <lineage>
        <taxon>Bacteria</taxon>
        <taxon>Pseudomonadati</taxon>
        <taxon>Pseudomonadota</taxon>
        <taxon>Betaproteobacteria</taxon>
        <taxon>Burkholderiales</taxon>
        <taxon>Piscinibacterium</taxon>
    </lineage>
</organism>
<gene>
    <name evidence="2" type="ORF">ACFOEN_05840</name>
</gene>
<evidence type="ECO:0000313" key="2">
    <source>
        <dbReference type="EMBL" id="MFC3147162.1"/>
    </source>
</evidence>
<dbReference type="SUPFAM" id="SSF54593">
    <property type="entry name" value="Glyoxalase/Bleomycin resistance protein/Dihydroxybiphenyl dioxygenase"/>
    <property type="match status" value="1"/>
</dbReference>
<dbReference type="PANTHER" id="PTHR39175:SF1">
    <property type="entry name" value="FAMILY PROTEIN, PUTATIVE (AFU_ORTHOLOGUE AFUA_3G15060)-RELATED"/>
    <property type="match status" value="1"/>
</dbReference>
<accession>A0ABV7H755</accession>
<feature type="domain" description="VOC" evidence="1">
    <location>
        <begin position="4"/>
        <end position="117"/>
    </location>
</feature>
<reference evidence="3" key="1">
    <citation type="journal article" date="2019" name="Int. J. Syst. Evol. Microbiol.">
        <title>The Global Catalogue of Microorganisms (GCM) 10K type strain sequencing project: providing services to taxonomists for standard genome sequencing and annotation.</title>
        <authorList>
            <consortium name="The Broad Institute Genomics Platform"/>
            <consortium name="The Broad Institute Genome Sequencing Center for Infectious Disease"/>
            <person name="Wu L."/>
            <person name="Ma J."/>
        </authorList>
    </citation>
    <scope>NUCLEOTIDE SEQUENCE [LARGE SCALE GENOMIC DNA]</scope>
    <source>
        <strain evidence="3">KCTC 52168</strain>
    </source>
</reference>
<evidence type="ECO:0000313" key="3">
    <source>
        <dbReference type="Proteomes" id="UP001595556"/>
    </source>
</evidence>
<name>A0ABV7H755_9BURK</name>
<dbReference type="RefSeq" id="WP_377301951.1">
    <property type="nucleotide sequence ID" value="NZ_CP180191.1"/>
</dbReference>
<dbReference type="Gene3D" id="3.10.180.10">
    <property type="entry name" value="2,3-Dihydroxybiphenyl 1,2-Dioxygenase, domain 1"/>
    <property type="match status" value="1"/>
</dbReference>
<proteinExistence type="predicted"/>
<comment type="caution">
    <text evidence="2">The sequence shown here is derived from an EMBL/GenBank/DDBJ whole genome shotgun (WGS) entry which is preliminary data.</text>
</comment>
<dbReference type="Proteomes" id="UP001595556">
    <property type="component" value="Unassembled WGS sequence"/>
</dbReference>
<dbReference type="EMBL" id="JBHRTI010000003">
    <property type="protein sequence ID" value="MFC3147162.1"/>
    <property type="molecule type" value="Genomic_DNA"/>
</dbReference>
<dbReference type="Pfam" id="PF00903">
    <property type="entry name" value="Glyoxalase"/>
    <property type="match status" value="1"/>
</dbReference>
<sequence>MIIGLDHVQISIPAGRLDEALRFYADTLGFVRVPKPAELSPSGAWLTGGTLNLHLGEEARFATDGRAHPALTVADARALIERCAAAGYSHRWDDGPAGYLRGSVFDPFGNRVELMQKLT</sequence>
<dbReference type="PROSITE" id="PS51819">
    <property type="entry name" value="VOC"/>
    <property type="match status" value="1"/>
</dbReference>
<dbReference type="PANTHER" id="PTHR39175">
    <property type="entry name" value="FAMILY PROTEIN, PUTATIVE (AFU_ORTHOLOGUE AFUA_3G15060)-RELATED"/>
    <property type="match status" value="1"/>
</dbReference>
<keyword evidence="3" id="KW-1185">Reference proteome</keyword>
<protein>
    <submittedName>
        <fullName evidence="2">VOC family protein</fullName>
    </submittedName>
</protein>